<dbReference type="GO" id="GO:0006289">
    <property type="term" value="P:nucleotide-excision repair"/>
    <property type="evidence" value="ECO:0007669"/>
    <property type="project" value="TreeGrafter"/>
</dbReference>
<keyword evidence="6" id="KW-1185">Reference proteome</keyword>
<protein>
    <recommendedName>
        <fullName evidence="4">Checkpoint protein</fullName>
    </recommendedName>
</protein>
<dbReference type="Gene3D" id="3.70.10.10">
    <property type="match status" value="1"/>
</dbReference>
<comment type="subcellular location">
    <subcellularLocation>
        <location evidence="1">Nucleus</location>
    </subcellularLocation>
</comment>
<dbReference type="Pfam" id="PF04005">
    <property type="entry name" value="Hus1"/>
    <property type="match status" value="1"/>
</dbReference>
<reference evidence="5" key="1">
    <citation type="submission" date="2021-12" db="EMBL/GenBank/DDBJ databases">
        <title>Prjna785345.</title>
        <authorList>
            <person name="Rujirawat T."/>
            <person name="Krajaejun T."/>
        </authorList>
    </citation>
    <scope>NUCLEOTIDE SEQUENCE</scope>
    <source>
        <strain evidence="5">Pi057C3</strain>
    </source>
</reference>
<name>A0AAD5M2N0_PYTIN</name>
<evidence type="ECO:0000256" key="2">
    <source>
        <dbReference type="ARBA" id="ARBA00005563"/>
    </source>
</evidence>
<dbReference type="Proteomes" id="UP001209570">
    <property type="component" value="Unassembled WGS sequence"/>
</dbReference>
<dbReference type="GO" id="GO:0000723">
    <property type="term" value="P:telomere maintenance"/>
    <property type="evidence" value="ECO:0007669"/>
    <property type="project" value="TreeGrafter"/>
</dbReference>
<evidence type="ECO:0000313" key="5">
    <source>
        <dbReference type="EMBL" id="KAJ0402207.1"/>
    </source>
</evidence>
<evidence type="ECO:0000256" key="3">
    <source>
        <dbReference type="ARBA" id="ARBA00023242"/>
    </source>
</evidence>
<dbReference type="InterPro" id="IPR016580">
    <property type="entry name" value="HUS1"/>
</dbReference>
<dbReference type="GO" id="GO:0031573">
    <property type="term" value="P:mitotic intra-S DNA damage checkpoint signaling"/>
    <property type="evidence" value="ECO:0007669"/>
    <property type="project" value="TreeGrafter"/>
</dbReference>
<sequence>MRFRGTLAKDALDVLLDVSQSFTRLSTQSSAKTNCVLTITPDALAIALKSTGDELQSFATLLNARLFHEVTVQSRADNHIGFMCDIRHLHQALLSGRDASAVMLRLLKRDGNSFLCLRTRAVDIDIVQSIPIQVLAMSTVEHYREPNVPPPQMALEMPPLKNVRVIVDRLRAMHRSITIEASKKGTLALRIETHPLTMQTLFAHLRYRDDLIDGLADQSEHSSSTADGNPGAFAVTVDAKVLSKAILADGNTTDTVLCCITEHRAFVLHSILIDGFGSFTCYLPVLTPDVL</sequence>
<dbReference type="InterPro" id="IPR007150">
    <property type="entry name" value="HUS1/Mec3"/>
</dbReference>
<dbReference type="GO" id="GO:0044778">
    <property type="term" value="P:meiotic DNA integrity checkpoint signaling"/>
    <property type="evidence" value="ECO:0007669"/>
    <property type="project" value="TreeGrafter"/>
</dbReference>
<comment type="caution">
    <text evidence="5">The sequence shown here is derived from an EMBL/GenBank/DDBJ whole genome shotgun (WGS) entry which is preliminary data.</text>
</comment>
<proteinExistence type="inferred from homology"/>
<dbReference type="EMBL" id="JAKCXM010000108">
    <property type="protein sequence ID" value="KAJ0402207.1"/>
    <property type="molecule type" value="Genomic_DNA"/>
</dbReference>
<evidence type="ECO:0000313" key="6">
    <source>
        <dbReference type="Proteomes" id="UP001209570"/>
    </source>
</evidence>
<accession>A0AAD5M2N0</accession>
<dbReference type="PANTHER" id="PTHR12900">
    <property type="entry name" value="MITOTIC AND DNA DAMAGE CHECKPOINT PROTEIN HUS1"/>
    <property type="match status" value="1"/>
</dbReference>
<evidence type="ECO:0000256" key="4">
    <source>
        <dbReference type="PIRNR" id="PIRNR011312"/>
    </source>
</evidence>
<dbReference type="PANTHER" id="PTHR12900:SF0">
    <property type="entry name" value="CHECKPOINT PROTEIN"/>
    <property type="match status" value="1"/>
</dbReference>
<dbReference type="GO" id="GO:0000724">
    <property type="term" value="P:double-strand break repair via homologous recombination"/>
    <property type="evidence" value="ECO:0007669"/>
    <property type="project" value="TreeGrafter"/>
</dbReference>
<dbReference type="PIRSF" id="PIRSF011312">
    <property type="entry name" value="Cell_cycle_HUS1"/>
    <property type="match status" value="1"/>
</dbReference>
<dbReference type="GO" id="GO:0005730">
    <property type="term" value="C:nucleolus"/>
    <property type="evidence" value="ECO:0007669"/>
    <property type="project" value="InterPro"/>
</dbReference>
<dbReference type="GO" id="GO:0030896">
    <property type="term" value="C:checkpoint clamp complex"/>
    <property type="evidence" value="ECO:0007669"/>
    <property type="project" value="InterPro"/>
</dbReference>
<evidence type="ECO:0000256" key="1">
    <source>
        <dbReference type="ARBA" id="ARBA00004123"/>
    </source>
</evidence>
<dbReference type="GO" id="GO:0033314">
    <property type="term" value="P:mitotic DNA replication checkpoint signaling"/>
    <property type="evidence" value="ECO:0007669"/>
    <property type="project" value="TreeGrafter"/>
</dbReference>
<dbReference type="AlphaFoldDB" id="A0AAD5M2N0"/>
<gene>
    <name evidence="5" type="ORF">P43SY_008071</name>
</gene>
<dbReference type="GO" id="GO:0035861">
    <property type="term" value="C:site of double-strand break"/>
    <property type="evidence" value="ECO:0007669"/>
    <property type="project" value="TreeGrafter"/>
</dbReference>
<organism evidence="5 6">
    <name type="scientific">Pythium insidiosum</name>
    <name type="common">Pythiosis disease agent</name>
    <dbReference type="NCBI Taxonomy" id="114742"/>
    <lineage>
        <taxon>Eukaryota</taxon>
        <taxon>Sar</taxon>
        <taxon>Stramenopiles</taxon>
        <taxon>Oomycota</taxon>
        <taxon>Peronosporomycetes</taxon>
        <taxon>Pythiales</taxon>
        <taxon>Pythiaceae</taxon>
        <taxon>Pythium</taxon>
    </lineage>
</organism>
<comment type="similarity">
    <text evidence="2 4">Belongs to the HUS1 family.</text>
</comment>
<keyword evidence="3" id="KW-0539">Nucleus</keyword>